<dbReference type="AlphaFoldDB" id="A0AAN8L8D7"/>
<keyword evidence="2" id="KW-1185">Reference proteome</keyword>
<name>A0AAN8L8D7_9TELE</name>
<dbReference type="Proteomes" id="UP001356427">
    <property type="component" value="Unassembled WGS sequence"/>
</dbReference>
<sequence>MEEATEGHRTHLKIGPHQCLQGQTARWSSMQICYNPHLPPYHRAHSYQTSLKGSQRAQTCLEAGHSSASRDYQSGVHVHEATASF</sequence>
<accession>A0AAN8L8D7</accession>
<evidence type="ECO:0000313" key="2">
    <source>
        <dbReference type="Proteomes" id="UP001356427"/>
    </source>
</evidence>
<reference evidence="1 2" key="1">
    <citation type="submission" date="2021-04" db="EMBL/GenBank/DDBJ databases">
        <authorList>
            <person name="De Guttry C."/>
            <person name="Zahm M."/>
            <person name="Klopp C."/>
            <person name="Cabau C."/>
            <person name="Louis A."/>
            <person name="Berthelot C."/>
            <person name="Parey E."/>
            <person name="Roest Crollius H."/>
            <person name="Montfort J."/>
            <person name="Robinson-Rechavi M."/>
            <person name="Bucao C."/>
            <person name="Bouchez O."/>
            <person name="Gislard M."/>
            <person name="Lluch J."/>
            <person name="Milhes M."/>
            <person name="Lampietro C."/>
            <person name="Lopez Roques C."/>
            <person name="Donnadieu C."/>
            <person name="Braasch I."/>
            <person name="Desvignes T."/>
            <person name="Postlethwait J."/>
            <person name="Bobe J."/>
            <person name="Wedekind C."/>
            <person name="Guiguen Y."/>
        </authorList>
    </citation>
    <scope>NUCLEOTIDE SEQUENCE [LARGE SCALE GENOMIC DNA]</scope>
    <source>
        <strain evidence="1">Cs_M1</strain>
        <tissue evidence="1">Blood</tissue>
    </source>
</reference>
<dbReference type="EMBL" id="JAGTTL010000023">
    <property type="protein sequence ID" value="KAK6304658.1"/>
    <property type="molecule type" value="Genomic_DNA"/>
</dbReference>
<organism evidence="1 2">
    <name type="scientific">Coregonus suidteri</name>
    <dbReference type="NCBI Taxonomy" id="861788"/>
    <lineage>
        <taxon>Eukaryota</taxon>
        <taxon>Metazoa</taxon>
        <taxon>Chordata</taxon>
        <taxon>Craniata</taxon>
        <taxon>Vertebrata</taxon>
        <taxon>Euteleostomi</taxon>
        <taxon>Actinopterygii</taxon>
        <taxon>Neopterygii</taxon>
        <taxon>Teleostei</taxon>
        <taxon>Protacanthopterygii</taxon>
        <taxon>Salmoniformes</taxon>
        <taxon>Salmonidae</taxon>
        <taxon>Coregoninae</taxon>
        <taxon>Coregonus</taxon>
    </lineage>
</organism>
<protein>
    <submittedName>
        <fullName evidence="1">Uncharacterized protein</fullName>
    </submittedName>
</protein>
<evidence type="ECO:0000313" key="1">
    <source>
        <dbReference type="EMBL" id="KAK6304658.1"/>
    </source>
</evidence>
<gene>
    <name evidence="1" type="ORF">J4Q44_G00252440</name>
</gene>
<proteinExistence type="predicted"/>
<comment type="caution">
    <text evidence="1">The sequence shown here is derived from an EMBL/GenBank/DDBJ whole genome shotgun (WGS) entry which is preliminary data.</text>
</comment>